<dbReference type="InParanoid" id="A0A3G9JK57"/>
<gene>
    <name evidence="2" type="ORF">SG0102_13050</name>
</gene>
<evidence type="ECO:0000259" key="1">
    <source>
        <dbReference type="Pfam" id="PF00148"/>
    </source>
</evidence>
<dbReference type="PANTHER" id="PTHR42846">
    <property type="entry name" value="NI-SIROHYDROCHLORIN A,C-DIAMIDE REDUCTIVE CYCLASE COMPLEX, COMPONENT CFBD"/>
    <property type="match status" value="1"/>
</dbReference>
<dbReference type="GO" id="GO:0016491">
    <property type="term" value="F:oxidoreductase activity"/>
    <property type="evidence" value="ECO:0007669"/>
    <property type="project" value="InterPro"/>
</dbReference>
<protein>
    <submittedName>
        <fullName evidence="2">Nitrogenase iron-molybdenum cofactor biosynthesis protein NifE</fullName>
    </submittedName>
</protein>
<reference evidence="2 3" key="1">
    <citation type="submission" date="2018-11" db="EMBL/GenBank/DDBJ databases">
        <title>Novel Erysipelotrichaceae bacterium isolated from small intestine of a swine.</title>
        <authorList>
            <person name="Kim J.S."/>
            <person name="Choe H."/>
            <person name="Lee Y.R."/>
            <person name="Kim K.M."/>
            <person name="Park D.S."/>
        </authorList>
    </citation>
    <scope>NUCLEOTIDE SEQUENCE [LARGE SCALE GENOMIC DNA]</scope>
    <source>
        <strain evidence="2 3">SG0102</strain>
    </source>
</reference>
<dbReference type="Pfam" id="PF00148">
    <property type="entry name" value="Oxidored_nitro"/>
    <property type="match status" value="1"/>
</dbReference>
<dbReference type="EMBL" id="AP019309">
    <property type="protein sequence ID" value="BBH26371.1"/>
    <property type="molecule type" value="Genomic_DNA"/>
</dbReference>
<dbReference type="SUPFAM" id="SSF53807">
    <property type="entry name" value="Helical backbone' metal receptor"/>
    <property type="match status" value="1"/>
</dbReference>
<name>A0A3G9JK57_9FIRM</name>
<evidence type="ECO:0000313" key="2">
    <source>
        <dbReference type="EMBL" id="BBH26371.1"/>
    </source>
</evidence>
<dbReference type="KEGG" id="ebm:SG0102_13050"/>
<proteinExistence type="predicted"/>
<dbReference type="OrthoDB" id="5442487at2"/>
<sequence>MKEAKYYTVKELAAKEKIPEIFDTGAHLIYSSPATLAYNSPGAQGFGVKRAGLTMPESVMLIVSPGCCGRNTSAISVNEQYKHRYFYYLLDETDIVTGRHLSKIPEAVKEIVDFLAVKPKVVMICITCVDALLGTDMERVCKQCEEVAKVKVRPCYMYALTREGRRPPMVHVRESLYSLLEKQKKDPRTVNLLGFFAPLDDDCELYRYLKDIGMHHIYELSRMTTYADFTKMSQANFNLILHPEARAAAENMRKALNIGSIELTRFYQVEYVHRQYHALAKALGVTIDDQADYEKTKAVIEMMKSYQNISIAIGETGNYDPLELALALVSYGFQVKEIYATLQDYQLRYLSALSSLSPATKVYCNNEPTMLYYNMESSIDLTIGKDAAYYHPKAHHLDFNEDRQPYGYQAIQLLFSKMKEVLS</sequence>
<dbReference type="InterPro" id="IPR052673">
    <property type="entry name" value="Ni-siroh_cyclase_CfbD"/>
</dbReference>
<dbReference type="PANTHER" id="PTHR42846:SF1">
    <property type="entry name" value="NI-SIROHYDROCHLORIN A,C-DIAMIDE REDUCTIVE CYCLASE COMPLEX, COMPONENT CFBD"/>
    <property type="match status" value="1"/>
</dbReference>
<keyword evidence="3" id="KW-1185">Reference proteome</keyword>
<dbReference type="Gene3D" id="3.40.50.1980">
    <property type="entry name" value="Nitrogenase molybdenum iron protein domain"/>
    <property type="match status" value="2"/>
</dbReference>
<dbReference type="RefSeq" id="WP_125119244.1">
    <property type="nucleotide sequence ID" value="NZ_AP019309.1"/>
</dbReference>
<dbReference type="Proteomes" id="UP000268059">
    <property type="component" value="Chromosome"/>
</dbReference>
<feature type="domain" description="Nitrogenase/oxidoreductase component 1" evidence="1">
    <location>
        <begin position="44"/>
        <end position="392"/>
    </location>
</feature>
<dbReference type="InterPro" id="IPR000510">
    <property type="entry name" value="Nase/OxRdtase_comp1"/>
</dbReference>
<accession>A0A3G9JK57</accession>
<evidence type="ECO:0000313" key="3">
    <source>
        <dbReference type="Proteomes" id="UP000268059"/>
    </source>
</evidence>
<organism evidence="2 3">
    <name type="scientific">Intestinibaculum porci</name>
    <dbReference type="NCBI Taxonomy" id="2487118"/>
    <lineage>
        <taxon>Bacteria</taxon>
        <taxon>Bacillati</taxon>
        <taxon>Bacillota</taxon>
        <taxon>Erysipelotrichia</taxon>
        <taxon>Erysipelotrichales</taxon>
        <taxon>Erysipelotrichaceae</taxon>
        <taxon>Intestinibaculum</taxon>
    </lineage>
</organism>
<dbReference type="AlphaFoldDB" id="A0A3G9JK57"/>